<protein>
    <submittedName>
        <fullName evidence="1">Uncharacterized protein</fullName>
    </submittedName>
</protein>
<dbReference type="AlphaFoldDB" id="A0A9P4LLC3"/>
<dbReference type="Proteomes" id="UP000799777">
    <property type="component" value="Unassembled WGS sequence"/>
</dbReference>
<sequence length="162" mass="18207">MPSDTANIYYIYSALITRKHHTVVLKVLPNELSFEVVLQSSNVQLLATCKKIYEEANYTFRTAIQEIIQSPARIVACTSLAVSDYLMDGVLNALIKRIAEADRILETGQQPTLEIVLAATYLQKYCRSQRARAILGTFIMRATLHARFDQGHAPVVVLDTYT</sequence>
<name>A0A9P4LLC3_9PLEO</name>
<evidence type="ECO:0000313" key="2">
    <source>
        <dbReference type="Proteomes" id="UP000799777"/>
    </source>
</evidence>
<keyword evidence="2" id="KW-1185">Reference proteome</keyword>
<accession>A0A9P4LLC3</accession>
<organism evidence="1 2">
    <name type="scientific">Setomelanomma holmii</name>
    <dbReference type="NCBI Taxonomy" id="210430"/>
    <lineage>
        <taxon>Eukaryota</taxon>
        <taxon>Fungi</taxon>
        <taxon>Dikarya</taxon>
        <taxon>Ascomycota</taxon>
        <taxon>Pezizomycotina</taxon>
        <taxon>Dothideomycetes</taxon>
        <taxon>Pleosporomycetidae</taxon>
        <taxon>Pleosporales</taxon>
        <taxon>Pleosporineae</taxon>
        <taxon>Phaeosphaeriaceae</taxon>
        <taxon>Setomelanomma</taxon>
    </lineage>
</organism>
<evidence type="ECO:0000313" key="1">
    <source>
        <dbReference type="EMBL" id="KAF2028517.1"/>
    </source>
</evidence>
<comment type="caution">
    <text evidence="1">The sequence shown here is derived from an EMBL/GenBank/DDBJ whole genome shotgun (WGS) entry which is preliminary data.</text>
</comment>
<reference evidence="1" key="1">
    <citation type="journal article" date="2020" name="Stud. Mycol.">
        <title>101 Dothideomycetes genomes: a test case for predicting lifestyles and emergence of pathogens.</title>
        <authorList>
            <person name="Haridas S."/>
            <person name="Albert R."/>
            <person name="Binder M."/>
            <person name="Bloem J."/>
            <person name="Labutti K."/>
            <person name="Salamov A."/>
            <person name="Andreopoulos B."/>
            <person name="Baker S."/>
            <person name="Barry K."/>
            <person name="Bills G."/>
            <person name="Bluhm B."/>
            <person name="Cannon C."/>
            <person name="Castanera R."/>
            <person name="Culley D."/>
            <person name="Daum C."/>
            <person name="Ezra D."/>
            <person name="Gonzalez J."/>
            <person name="Henrissat B."/>
            <person name="Kuo A."/>
            <person name="Liang C."/>
            <person name="Lipzen A."/>
            <person name="Lutzoni F."/>
            <person name="Magnuson J."/>
            <person name="Mondo S."/>
            <person name="Nolan M."/>
            <person name="Ohm R."/>
            <person name="Pangilinan J."/>
            <person name="Park H.-J."/>
            <person name="Ramirez L."/>
            <person name="Alfaro M."/>
            <person name="Sun H."/>
            <person name="Tritt A."/>
            <person name="Yoshinaga Y."/>
            <person name="Zwiers L.-H."/>
            <person name="Turgeon B."/>
            <person name="Goodwin S."/>
            <person name="Spatafora J."/>
            <person name="Crous P."/>
            <person name="Grigoriev I."/>
        </authorList>
    </citation>
    <scope>NUCLEOTIDE SEQUENCE</scope>
    <source>
        <strain evidence="1">CBS 110217</strain>
    </source>
</reference>
<proteinExistence type="predicted"/>
<dbReference type="EMBL" id="ML978212">
    <property type="protein sequence ID" value="KAF2028517.1"/>
    <property type="molecule type" value="Genomic_DNA"/>
</dbReference>
<gene>
    <name evidence="1" type="ORF">EK21DRAFT_90642</name>
</gene>